<reference evidence="3 4" key="1">
    <citation type="journal article" date="2019" name="Int. J. Syst. Evol. Microbiol.">
        <title>The Global Catalogue of Microorganisms (GCM) 10K type strain sequencing project: providing services to taxonomists for standard genome sequencing and annotation.</title>
        <authorList>
            <consortium name="The Broad Institute Genomics Platform"/>
            <consortium name="The Broad Institute Genome Sequencing Center for Infectious Disease"/>
            <person name="Wu L."/>
            <person name="Ma J."/>
        </authorList>
    </citation>
    <scope>NUCLEOTIDE SEQUENCE [LARGE SCALE GENOMIC DNA]</scope>
    <source>
        <strain evidence="3 4">DT31</strain>
    </source>
</reference>
<feature type="transmembrane region" description="Helical" evidence="2">
    <location>
        <begin position="32"/>
        <end position="50"/>
    </location>
</feature>
<keyword evidence="2" id="KW-0812">Transmembrane</keyword>
<comment type="caution">
    <text evidence="3">The sequence shown here is derived from an EMBL/GenBank/DDBJ whole genome shotgun (WGS) entry which is preliminary data.</text>
</comment>
<proteinExistence type="predicted"/>
<dbReference type="EMBL" id="JBHTAH010000006">
    <property type="protein sequence ID" value="MFC7069818.1"/>
    <property type="molecule type" value="Genomic_DNA"/>
</dbReference>
<feature type="transmembrane region" description="Helical" evidence="2">
    <location>
        <begin position="9"/>
        <end position="26"/>
    </location>
</feature>
<dbReference type="AlphaFoldDB" id="A0ABD5WH18"/>
<dbReference type="Pfam" id="PF24377">
    <property type="entry name" value="DUF7533"/>
    <property type="match status" value="1"/>
</dbReference>
<name>A0ABD5WH18_9EURY</name>
<feature type="region of interest" description="Disordered" evidence="1">
    <location>
        <begin position="57"/>
        <end position="85"/>
    </location>
</feature>
<sequence length="85" mass="8780">MALGILEQLGLAATLIFALPVAVYGIQRLLDGQTALGAGVLVVAVLMVLLPRRLTSPDDVPGKVAEKAVGSVVKEPDEPSDDSTE</sequence>
<evidence type="ECO:0000313" key="3">
    <source>
        <dbReference type="EMBL" id="MFC7069818.1"/>
    </source>
</evidence>
<accession>A0ABD5WH18</accession>
<keyword evidence="4" id="KW-1185">Reference proteome</keyword>
<dbReference type="InterPro" id="IPR055955">
    <property type="entry name" value="DUF7533"/>
</dbReference>
<evidence type="ECO:0000256" key="2">
    <source>
        <dbReference type="SAM" id="Phobius"/>
    </source>
</evidence>
<dbReference type="Proteomes" id="UP001596461">
    <property type="component" value="Unassembled WGS sequence"/>
</dbReference>
<dbReference type="GeneID" id="81124242"/>
<evidence type="ECO:0000256" key="1">
    <source>
        <dbReference type="SAM" id="MobiDB-lite"/>
    </source>
</evidence>
<keyword evidence="2" id="KW-1133">Transmembrane helix</keyword>
<evidence type="ECO:0000313" key="4">
    <source>
        <dbReference type="Proteomes" id="UP001596461"/>
    </source>
</evidence>
<gene>
    <name evidence="3" type="ORF">ACFQL9_09205</name>
</gene>
<organism evidence="3 4">
    <name type="scientific">Halobaculum lipolyticum</name>
    <dbReference type="NCBI Taxonomy" id="3032001"/>
    <lineage>
        <taxon>Archaea</taxon>
        <taxon>Methanobacteriati</taxon>
        <taxon>Methanobacteriota</taxon>
        <taxon>Stenosarchaea group</taxon>
        <taxon>Halobacteria</taxon>
        <taxon>Halobacteriales</taxon>
        <taxon>Haloferacaceae</taxon>
        <taxon>Halobaculum</taxon>
    </lineage>
</organism>
<keyword evidence="2" id="KW-0472">Membrane</keyword>
<protein>
    <submittedName>
        <fullName evidence="3">Uncharacterized protein</fullName>
    </submittedName>
</protein>
<dbReference type="RefSeq" id="WP_284032395.1">
    <property type="nucleotide sequence ID" value="NZ_CP126154.1"/>
</dbReference>